<feature type="region of interest" description="Disordered" evidence="1">
    <location>
        <begin position="143"/>
        <end position="176"/>
    </location>
</feature>
<name>A0A2T2NTI8_CORCC</name>
<organism evidence="3 4">
    <name type="scientific">Corynespora cassiicola Philippines</name>
    <dbReference type="NCBI Taxonomy" id="1448308"/>
    <lineage>
        <taxon>Eukaryota</taxon>
        <taxon>Fungi</taxon>
        <taxon>Dikarya</taxon>
        <taxon>Ascomycota</taxon>
        <taxon>Pezizomycotina</taxon>
        <taxon>Dothideomycetes</taxon>
        <taxon>Pleosporomycetidae</taxon>
        <taxon>Pleosporales</taxon>
        <taxon>Corynesporascaceae</taxon>
        <taxon>Corynespora</taxon>
    </lineage>
</organism>
<sequence>MEHHSTDGTTAHFGHVILGYTSAGEITGSTLWDMVQFHSHYSTTSGSYYNIGEISLITGSFTTVTSSKAVDWFTECSSAILRGRWTSSNCATHSIGHCEEYIWLTSEGATDGLTSASCVGGYGIVYDTTKYIYRTQYQRTSSAHSHTPTADATASESSPSPGQSLGNLPTATSSDISLSGSSSNNVNVIVGSVVGGVVALALIGAVVFFLIRRNRLRTPITPDQMNHMSYYMPEKPSGSYSTERTPQARPTYLERVEI</sequence>
<reference evidence="3 4" key="1">
    <citation type="journal article" date="2018" name="Front. Microbiol.">
        <title>Genome-Wide Analysis of Corynespora cassiicola Leaf Fall Disease Putative Effectors.</title>
        <authorList>
            <person name="Lopez D."/>
            <person name="Ribeiro S."/>
            <person name="Label P."/>
            <person name="Fumanal B."/>
            <person name="Venisse J.S."/>
            <person name="Kohler A."/>
            <person name="de Oliveira R.R."/>
            <person name="Labutti K."/>
            <person name="Lipzen A."/>
            <person name="Lail K."/>
            <person name="Bauer D."/>
            <person name="Ohm R.A."/>
            <person name="Barry K.W."/>
            <person name="Spatafora J."/>
            <person name="Grigoriev I.V."/>
            <person name="Martin F.M."/>
            <person name="Pujade-Renaud V."/>
        </authorList>
    </citation>
    <scope>NUCLEOTIDE SEQUENCE [LARGE SCALE GENOMIC DNA]</scope>
    <source>
        <strain evidence="3 4">Philippines</strain>
    </source>
</reference>
<dbReference type="AlphaFoldDB" id="A0A2T2NTI8"/>
<protein>
    <submittedName>
        <fullName evidence="3">Uncharacterized protein</fullName>
    </submittedName>
</protein>
<proteinExistence type="predicted"/>
<gene>
    <name evidence="3" type="ORF">BS50DRAFT_323945</name>
</gene>
<evidence type="ECO:0000256" key="2">
    <source>
        <dbReference type="SAM" id="Phobius"/>
    </source>
</evidence>
<evidence type="ECO:0000256" key="1">
    <source>
        <dbReference type="SAM" id="MobiDB-lite"/>
    </source>
</evidence>
<keyword evidence="2" id="KW-1133">Transmembrane helix</keyword>
<dbReference type="Proteomes" id="UP000240883">
    <property type="component" value="Unassembled WGS sequence"/>
</dbReference>
<dbReference type="EMBL" id="KZ678133">
    <property type="protein sequence ID" value="PSN68762.1"/>
    <property type="molecule type" value="Genomic_DNA"/>
</dbReference>
<feature type="compositionally biased region" description="Polar residues" evidence="1">
    <location>
        <begin position="143"/>
        <end position="175"/>
    </location>
</feature>
<evidence type="ECO:0000313" key="4">
    <source>
        <dbReference type="Proteomes" id="UP000240883"/>
    </source>
</evidence>
<evidence type="ECO:0000313" key="3">
    <source>
        <dbReference type="EMBL" id="PSN68762.1"/>
    </source>
</evidence>
<feature type="transmembrane region" description="Helical" evidence="2">
    <location>
        <begin position="188"/>
        <end position="211"/>
    </location>
</feature>
<accession>A0A2T2NTI8</accession>
<keyword evidence="2" id="KW-0472">Membrane</keyword>
<keyword evidence="4" id="KW-1185">Reference proteome</keyword>
<keyword evidence="2" id="KW-0812">Transmembrane</keyword>